<evidence type="ECO:0000256" key="2">
    <source>
        <dbReference type="SAM" id="MobiDB-lite"/>
    </source>
</evidence>
<proteinExistence type="predicted"/>
<dbReference type="InterPro" id="IPR011051">
    <property type="entry name" value="RmlC_Cupin_sf"/>
</dbReference>
<dbReference type="Gene3D" id="2.60.120.10">
    <property type="entry name" value="Jelly Rolls"/>
    <property type="match status" value="1"/>
</dbReference>
<dbReference type="InterPro" id="IPR013096">
    <property type="entry name" value="Cupin_2"/>
</dbReference>
<dbReference type="InterPro" id="IPR051610">
    <property type="entry name" value="GPI/OXD"/>
</dbReference>
<dbReference type="PANTHER" id="PTHR35848">
    <property type="entry name" value="OXALATE-BINDING PROTEIN"/>
    <property type="match status" value="1"/>
</dbReference>
<sequence>MTASAHAAAKEAGRPDISVRRHRPPAPGESPTVRFEGRDYGAPVSMFVTDSAPGTGSQLHVHPYRETWVVRKGEAEFLVGGERLRASAGDIVVAPADVPHRYLNVGTGQLELVCIHPSDTIRQQDL</sequence>
<evidence type="ECO:0000313" key="5">
    <source>
        <dbReference type="Proteomes" id="UP000219331"/>
    </source>
</evidence>
<dbReference type="EMBL" id="OBML01000002">
    <property type="protein sequence ID" value="SOB96417.1"/>
    <property type="molecule type" value="Genomic_DNA"/>
</dbReference>
<feature type="compositionally biased region" description="Basic and acidic residues" evidence="2">
    <location>
        <begin position="8"/>
        <end position="19"/>
    </location>
</feature>
<evidence type="ECO:0000256" key="1">
    <source>
        <dbReference type="ARBA" id="ARBA00022723"/>
    </source>
</evidence>
<keyword evidence="5" id="KW-1185">Reference proteome</keyword>
<dbReference type="AlphaFoldDB" id="A0A285RVX9"/>
<evidence type="ECO:0000313" key="4">
    <source>
        <dbReference type="EMBL" id="SOB96417.1"/>
    </source>
</evidence>
<dbReference type="InterPro" id="IPR014710">
    <property type="entry name" value="RmlC-like_jellyroll"/>
</dbReference>
<dbReference type="RefSeq" id="WP_097173981.1">
    <property type="nucleotide sequence ID" value="NZ_OBML01000002.1"/>
</dbReference>
<dbReference type="Proteomes" id="UP000219331">
    <property type="component" value="Unassembled WGS sequence"/>
</dbReference>
<dbReference type="OrthoDB" id="9798709at2"/>
<organism evidence="4 5">
    <name type="scientific">Stappia indica</name>
    <dbReference type="NCBI Taxonomy" id="538381"/>
    <lineage>
        <taxon>Bacteria</taxon>
        <taxon>Pseudomonadati</taxon>
        <taxon>Pseudomonadota</taxon>
        <taxon>Alphaproteobacteria</taxon>
        <taxon>Hyphomicrobiales</taxon>
        <taxon>Stappiaceae</taxon>
        <taxon>Stappia</taxon>
    </lineage>
</organism>
<feature type="domain" description="Cupin type-2" evidence="3">
    <location>
        <begin position="51"/>
        <end position="115"/>
    </location>
</feature>
<accession>A0A285RVX9</accession>
<gene>
    <name evidence="4" type="ORF">SAMN05421512_102194</name>
</gene>
<dbReference type="SUPFAM" id="SSF51182">
    <property type="entry name" value="RmlC-like cupins"/>
    <property type="match status" value="1"/>
</dbReference>
<evidence type="ECO:0000259" key="3">
    <source>
        <dbReference type="Pfam" id="PF07883"/>
    </source>
</evidence>
<dbReference type="STRING" id="538381.GCA_001696535_03316"/>
<keyword evidence="1" id="KW-0479">Metal-binding</keyword>
<reference evidence="4 5" key="1">
    <citation type="submission" date="2017-08" db="EMBL/GenBank/DDBJ databases">
        <authorList>
            <person name="de Groot N.N."/>
        </authorList>
    </citation>
    <scope>NUCLEOTIDE SEQUENCE [LARGE SCALE GENOMIC DNA]</scope>
    <source>
        <strain evidence="4 5">USBA 352</strain>
    </source>
</reference>
<protein>
    <submittedName>
        <fullName evidence="4">Cupin domain-containing protein</fullName>
    </submittedName>
</protein>
<name>A0A285RVX9_9HYPH</name>
<feature type="region of interest" description="Disordered" evidence="2">
    <location>
        <begin position="1"/>
        <end position="36"/>
    </location>
</feature>
<dbReference type="GO" id="GO:0046872">
    <property type="term" value="F:metal ion binding"/>
    <property type="evidence" value="ECO:0007669"/>
    <property type="project" value="UniProtKB-KW"/>
</dbReference>
<dbReference type="Pfam" id="PF07883">
    <property type="entry name" value="Cupin_2"/>
    <property type="match status" value="1"/>
</dbReference>
<dbReference type="PANTHER" id="PTHR35848:SF6">
    <property type="entry name" value="CUPIN TYPE-2 DOMAIN-CONTAINING PROTEIN"/>
    <property type="match status" value="1"/>
</dbReference>